<evidence type="ECO:0000256" key="6">
    <source>
        <dbReference type="ARBA" id="ARBA00023136"/>
    </source>
</evidence>
<dbReference type="SUPFAM" id="SSF90123">
    <property type="entry name" value="ABC transporter transmembrane region"/>
    <property type="match status" value="1"/>
</dbReference>
<dbReference type="EMBL" id="CP012700">
    <property type="protein sequence ID" value="ALH79662.1"/>
    <property type="molecule type" value="Genomic_DNA"/>
</dbReference>
<dbReference type="GO" id="GO:0005886">
    <property type="term" value="C:plasma membrane"/>
    <property type="evidence" value="ECO:0007669"/>
    <property type="project" value="UniProtKB-SubCell"/>
</dbReference>
<organism evidence="10 11">
    <name type="scientific">Sphingopyxis macrogoltabida</name>
    <name type="common">Sphingomonas macrogoltabidus</name>
    <dbReference type="NCBI Taxonomy" id="33050"/>
    <lineage>
        <taxon>Bacteria</taxon>
        <taxon>Pseudomonadati</taxon>
        <taxon>Pseudomonadota</taxon>
        <taxon>Alphaproteobacteria</taxon>
        <taxon>Sphingomonadales</taxon>
        <taxon>Sphingomonadaceae</taxon>
        <taxon>Sphingopyxis</taxon>
    </lineage>
</organism>
<dbReference type="Gene3D" id="3.40.50.300">
    <property type="entry name" value="P-loop containing nucleotide triphosphate hydrolases"/>
    <property type="match status" value="1"/>
</dbReference>
<dbReference type="Gene3D" id="1.20.1560.10">
    <property type="entry name" value="ABC transporter type 1, transmembrane domain"/>
    <property type="match status" value="1"/>
</dbReference>
<evidence type="ECO:0000256" key="5">
    <source>
        <dbReference type="ARBA" id="ARBA00022989"/>
    </source>
</evidence>
<keyword evidence="6 7" id="KW-0472">Membrane</keyword>
<accession>A0A0N9U3R7</accession>
<feature type="transmembrane region" description="Helical" evidence="7">
    <location>
        <begin position="147"/>
        <end position="175"/>
    </location>
</feature>
<dbReference type="SUPFAM" id="SSF52540">
    <property type="entry name" value="P-loop containing nucleoside triphosphate hydrolases"/>
    <property type="match status" value="1"/>
</dbReference>
<dbReference type="AlphaFoldDB" id="A0A0N9U3R7"/>
<evidence type="ECO:0000256" key="1">
    <source>
        <dbReference type="ARBA" id="ARBA00004651"/>
    </source>
</evidence>
<evidence type="ECO:0000313" key="11">
    <source>
        <dbReference type="Proteomes" id="UP000058074"/>
    </source>
</evidence>
<dbReference type="PROSITE" id="PS50893">
    <property type="entry name" value="ABC_TRANSPORTER_2"/>
    <property type="match status" value="1"/>
</dbReference>
<feature type="domain" description="ABC transporter" evidence="8">
    <location>
        <begin position="334"/>
        <end position="576"/>
    </location>
</feature>
<dbReference type="PROSITE" id="PS50929">
    <property type="entry name" value="ABC_TM1F"/>
    <property type="match status" value="1"/>
</dbReference>
<dbReference type="InterPro" id="IPR039421">
    <property type="entry name" value="Type_1_exporter"/>
</dbReference>
<feature type="transmembrane region" description="Helical" evidence="7">
    <location>
        <begin position="257"/>
        <end position="283"/>
    </location>
</feature>
<evidence type="ECO:0000256" key="4">
    <source>
        <dbReference type="ARBA" id="ARBA00022840"/>
    </source>
</evidence>
<dbReference type="InterPro" id="IPR011527">
    <property type="entry name" value="ABC1_TM_dom"/>
</dbReference>
<dbReference type="GO" id="GO:0005524">
    <property type="term" value="F:ATP binding"/>
    <property type="evidence" value="ECO:0007669"/>
    <property type="project" value="UniProtKB-KW"/>
</dbReference>
<dbReference type="InterPro" id="IPR003439">
    <property type="entry name" value="ABC_transporter-like_ATP-bd"/>
</dbReference>
<evidence type="ECO:0000256" key="2">
    <source>
        <dbReference type="ARBA" id="ARBA00022692"/>
    </source>
</evidence>
<dbReference type="Pfam" id="PF00005">
    <property type="entry name" value="ABC_tran"/>
    <property type="match status" value="1"/>
</dbReference>
<dbReference type="GO" id="GO:0140359">
    <property type="term" value="F:ABC-type transporter activity"/>
    <property type="evidence" value="ECO:0007669"/>
    <property type="project" value="InterPro"/>
</dbReference>
<evidence type="ECO:0000313" key="10">
    <source>
        <dbReference type="EMBL" id="ALH79662.1"/>
    </source>
</evidence>
<dbReference type="Proteomes" id="UP000058074">
    <property type="component" value="Chromosome"/>
</dbReference>
<dbReference type="InterPro" id="IPR003593">
    <property type="entry name" value="AAA+_ATPase"/>
</dbReference>
<gene>
    <name evidence="10" type="ORF">AN936_04570</name>
</gene>
<evidence type="ECO:0000259" key="8">
    <source>
        <dbReference type="PROSITE" id="PS50893"/>
    </source>
</evidence>
<keyword evidence="4 10" id="KW-0067">ATP-binding</keyword>
<dbReference type="GO" id="GO:0030253">
    <property type="term" value="P:protein secretion by the type I secretion system"/>
    <property type="evidence" value="ECO:0007669"/>
    <property type="project" value="InterPro"/>
</dbReference>
<dbReference type="Pfam" id="PF00664">
    <property type="entry name" value="ABC_membrane"/>
    <property type="match status" value="1"/>
</dbReference>
<evidence type="ECO:0000259" key="9">
    <source>
        <dbReference type="PROSITE" id="PS50929"/>
    </source>
</evidence>
<dbReference type="OrthoDB" id="9787557at2"/>
<dbReference type="PANTHER" id="PTHR24221:SF248">
    <property type="entry name" value="ABC TRANSPORTER TRANSMEMBRANE REGION"/>
    <property type="match status" value="1"/>
</dbReference>
<sequence length="585" mass="62220">MRLFWMPVPPALTNAVRACRGHFMLAAAFSALINILYLAPTIYMMQVYDRVVPTNGVLTLVFITLVVGAAIATLSALDAVRARLMMRASLRLNRLLSGDILDRLLARSRAKPGDPSTQQAMREFDTLRQTLGGQAATALFDVPWTPLYLFVAFLIHPMLGGLVLGAGAILIALAITNERGSKAKAEQAHQANARAYEAHEATLRKAEVVRALGMRRAMVARHIRQRSAGLDASADLQFSGSRYNSLVKFVRMFMQSFALGVGAWLAIHGQISVGAIIAASVLLSRALQPIEQLVGAWPSIVQSRQALQTLDRLFTNAPSAPEARTTLPDPEGFVELDRVVVRNAEGSAILLKNVSLKLAPGEVLGVIGPSGAGKTTLARVAAGALPPDFGEIRIDDASTADWDPEALARHIGYLPQDCALLPGTVSENISRFAGARGVEQPVIDTEVVKAARMAGVHELILRLPNGYDTCIEGGGHRLSAGQAQRVALARALYGSPRILILDEPNSALDSDGEEALSRAIAAAKMQGAAIMIVAHRAAVLANAERLAVLTGGEIVGVGPRGEIFAALQKSAPPPNVVPINEGVRP</sequence>
<dbReference type="KEGG" id="smag:AN936_04570"/>
<name>A0A0N9U3R7_SPHMC</name>
<dbReference type="GO" id="GO:0034040">
    <property type="term" value="F:ATPase-coupled lipid transmembrane transporter activity"/>
    <property type="evidence" value="ECO:0007669"/>
    <property type="project" value="TreeGrafter"/>
</dbReference>
<evidence type="ECO:0000256" key="7">
    <source>
        <dbReference type="SAM" id="Phobius"/>
    </source>
</evidence>
<dbReference type="GO" id="GO:0030256">
    <property type="term" value="C:type I protein secretion system complex"/>
    <property type="evidence" value="ECO:0007669"/>
    <property type="project" value="InterPro"/>
</dbReference>
<dbReference type="NCBIfam" id="TIGR01842">
    <property type="entry name" value="type_I_sec_PrtD"/>
    <property type="match status" value="1"/>
</dbReference>
<comment type="subcellular location">
    <subcellularLocation>
        <location evidence="1">Cell membrane</location>
        <topology evidence="1">Multi-pass membrane protein</topology>
    </subcellularLocation>
</comment>
<dbReference type="PATRIC" id="fig|33050.5.peg.945"/>
<dbReference type="InterPro" id="IPR027417">
    <property type="entry name" value="P-loop_NTPase"/>
</dbReference>
<reference evidence="10 11" key="1">
    <citation type="journal article" date="2015" name="Genome Announc.">
        <title>Complete Genome Sequence of Polypropylene Glycol- and Polyethylene Glycol-Degrading Sphingopyxis macrogoltabida Strain EY-1.</title>
        <authorList>
            <person name="Ohtsubo Y."/>
            <person name="Nagata Y."/>
            <person name="Numata M."/>
            <person name="Tsuchikane K."/>
            <person name="Hosoyama A."/>
            <person name="Yamazoe A."/>
            <person name="Tsuda M."/>
            <person name="Fujita N."/>
            <person name="Kawai F."/>
        </authorList>
    </citation>
    <scope>NUCLEOTIDE SEQUENCE [LARGE SCALE GENOMIC DNA]</scope>
    <source>
        <strain evidence="10 11">EY-1</strain>
    </source>
</reference>
<dbReference type="PANTHER" id="PTHR24221">
    <property type="entry name" value="ATP-BINDING CASSETTE SUB-FAMILY B"/>
    <property type="match status" value="1"/>
</dbReference>
<keyword evidence="3" id="KW-0547">Nucleotide-binding</keyword>
<dbReference type="PROSITE" id="PS00211">
    <property type="entry name" value="ABC_TRANSPORTER_1"/>
    <property type="match status" value="1"/>
</dbReference>
<feature type="domain" description="ABC transmembrane type-1" evidence="9">
    <location>
        <begin position="25"/>
        <end position="302"/>
    </location>
</feature>
<protein>
    <submittedName>
        <fullName evidence="10">ABC transporter ATP-binding protein</fullName>
    </submittedName>
</protein>
<keyword evidence="5 7" id="KW-1133">Transmembrane helix</keyword>
<feature type="transmembrane region" description="Helical" evidence="7">
    <location>
        <begin position="57"/>
        <end position="77"/>
    </location>
</feature>
<dbReference type="InterPro" id="IPR010128">
    <property type="entry name" value="ATPase_T1SS_PrtD-like"/>
</dbReference>
<feature type="transmembrane region" description="Helical" evidence="7">
    <location>
        <begin position="23"/>
        <end position="45"/>
    </location>
</feature>
<dbReference type="InterPro" id="IPR017871">
    <property type="entry name" value="ABC_transporter-like_CS"/>
</dbReference>
<dbReference type="SMART" id="SM00382">
    <property type="entry name" value="AAA"/>
    <property type="match status" value="1"/>
</dbReference>
<proteinExistence type="predicted"/>
<evidence type="ECO:0000256" key="3">
    <source>
        <dbReference type="ARBA" id="ARBA00022741"/>
    </source>
</evidence>
<keyword evidence="2 7" id="KW-0812">Transmembrane</keyword>
<dbReference type="GO" id="GO:0016887">
    <property type="term" value="F:ATP hydrolysis activity"/>
    <property type="evidence" value="ECO:0007669"/>
    <property type="project" value="InterPro"/>
</dbReference>
<dbReference type="InterPro" id="IPR036640">
    <property type="entry name" value="ABC1_TM_sf"/>
</dbReference>